<dbReference type="InterPro" id="IPR056632">
    <property type="entry name" value="DUF7730"/>
</dbReference>
<dbReference type="PANTHER" id="PTHR42085">
    <property type="entry name" value="F-BOX DOMAIN-CONTAINING PROTEIN"/>
    <property type="match status" value="1"/>
</dbReference>
<evidence type="ECO:0000259" key="2">
    <source>
        <dbReference type="Pfam" id="PF24864"/>
    </source>
</evidence>
<dbReference type="GeneID" id="27897987"/>
<dbReference type="HOGENOM" id="CLU_584177_0_0_1"/>
<dbReference type="InterPro" id="IPR038883">
    <property type="entry name" value="AN11006-like"/>
</dbReference>
<accession>M3CCM8</accession>
<evidence type="ECO:0000256" key="1">
    <source>
        <dbReference type="SAM" id="MobiDB-lite"/>
    </source>
</evidence>
<sequence>MESSAVPGSSVPAMLPRATQSAQDTETSRPSPAMPQRLFPPVSRRELTGALSSPAMQVKNLLRSNQGALARRVPAIRSELDQKKDLERRVRKRIAPYKNYTEVLPPFSFPEMIVMGIVCSSWNRGVPGLHYWIMQNFGYYRNLAMMYESGYGGERDMRRAANVHLDFASAFSDLDLPIFRPKFQGPREDEEVTYEVFSSGRWAAGPAATVSQFLRPCLLGESDSRSPFRLMDLPAELRLRIYEYALLLPKSGVQVSHKGPGGFAGLHAFSRDYNRPPTRVSAYGPDRGARLPSRLKCPAPAVHLALFAVSKAVYKEAMPVFYGGNLFVCEDVQDLYRLLSKLREHCLHHLRHITFSITKRCKPMATKAFKLLATLPRLKELDIWIHEPSFSTEGNGYVGLSGFLLPGFPQLRRVRGLKAVRFHGDCPTVTSVLGKEMLQPKKEKKKAVVRKREAVSLTGTKAKKAKLT</sequence>
<dbReference type="AlphaFoldDB" id="M3CCM8"/>
<name>M3CCM8_SPHMS</name>
<reference evidence="3 4" key="1">
    <citation type="journal article" date="2012" name="PLoS Pathog.">
        <title>Diverse lifestyles and strategies of plant pathogenesis encoded in the genomes of eighteen Dothideomycetes fungi.</title>
        <authorList>
            <person name="Ohm R.A."/>
            <person name="Feau N."/>
            <person name="Henrissat B."/>
            <person name="Schoch C.L."/>
            <person name="Horwitz B.A."/>
            <person name="Barry K.W."/>
            <person name="Condon B.J."/>
            <person name="Copeland A.C."/>
            <person name="Dhillon B."/>
            <person name="Glaser F."/>
            <person name="Hesse C.N."/>
            <person name="Kosti I."/>
            <person name="LaButti K."/>
            <person name="Lindquist E.A."/>
            <person name="Lucas S."/>
            <person name="Salamov A.A."/>
            <person name="Bradshaw R.E."/>
            <person name="Ciuffetti L."/>
            <person name="Hamelin R.C."/>
            <person name="Kema G.H.J."/>
            <person name="Lawrence C."/>
            <person name="Scott J.A."/>
            <person name="Spatafora J.W."/>
            <person name="Turgeon B.G."/>
            <person name="de Wit P.J.G.M."/>
            <person name="Zhong S."/>
            <person name="Goodwin S.B."/>
            <person name="Grigoriev I.V."/>
        </authorList>
    </citation>
    <scope>NUCLEOTIDE SEQUENCE [LARGE SCALE GENOMIC DNA]</scope>
    <source>
        <strain evidence="3 4">SO2202</strain>
    </source>
</reference>
<evidence type="ECO:0000313" key="4">
    <source>
        <dbReference type="Proteomes" id="UP000016931"/>
    </source>
</evidence>
<protein>
    <recommendedName>
        <fullName evidence="2">DUF7730 domain-containing protein</fullName>
    </recommendedName>
</protein>
<evidence type="ECO:0000313" key="3">
    <source>
        <dbReference type="EMBL" id="EMF10157.1"/>
    </source>
</evidence>
<dbReference type="EMBL" id="KB456268">
    <property type="protein sequence ID" value="EMF10157.1"/>
    <property type="molecule type" value="Genomic_DNA"/>
</dbReference>
<dbReference type="OMA" id="HIYELTF"/>
<organism evidence="3 4">
    <name type="scientific">Sphaerulina musiva (strain SO2202)</name>
    <name type="common">Poplar stem canker fungus</name>
    <name type="synonym">Septoria musiva</name>
    <dbReference type="NCBI Taxonomy" id="692275"/>
    <lineage>
        <taxon>Eukaryota</taxon>
        <taxon>Fungi</taxon>
        <taxon>Dikarya</taxon>
        <taxon>Ascomycota</taxon>
        <taxon>Pezizomycotina</taxon>
        <taxon>Dothideomycetes</taxon>
        <taxon>Dothideomycetidae</taxon>
        <taxon>Mycosphaerellales</taxon>
        <taxon>Mycosphaerellaceae</taxon>
        <taxon>Sphaerulina</taxon>
    </lineage>
</organism>
<feature type="compositionally biased region" description="Polar residues" evidence="1">
    <location>
        <begin position="18"/>
        <end position="30"/>
    </location>
</feature>
<dbReference type="STRING" id="692275.M3CCM8"/>
<dbReference type="Pfam" id="PF24864">
    <property type="entry name" value="DUF7730"/>
    <property type="match status" value="1"/>
</dbReference>
<dbReference type="OrthoDB" id="3650836at2759"/>
<keyword evidence="4" id="KW-1185">Reference proteome</keyword>
<feature type="region of interest" description="Disordered" evidence="1">
    <location>
        <begin position="1"/>
        <end position="42"/>
    </location>
</feature>
<dbReference type="Proteomes" id="UP000016931">
    <property type="component" value="Unassembled WGS sequence"/>
</dbReference>
<dbReference type="RefSeq" id="XP_016758278.1">
    <property type="nucleotide sequence ID" value="XM_016900850.1"/>
</dbReference>
<dbReference type="PANTHER" id="PTHR42085:SF2">
    <property type="entry name" value="F-BOX DOMAIN-CONTAINING PROTEIN"/>
    <property type="match status" value="1"/>
</dbReference>
<proteinExistence type="predicted"/>
<gene>
    <name evidence="3" type="ORF">SEPMUDRAFT_110545</name>
</gene>
<dbReference type="eggNOG" id="ENOG502RDC6">
    <property type="taxonomic scope" value="Eukaryota"/>
</dbReference>
<feature type="domain" description="DUF7730" evidence="2">
    <location>
        <begin position="224"/>
        <end position="367"/>
    </location>
</feature>